<sequence>MVGDPMPSIGLGVLATRPKNTTAAPDTESATAVVDQVASPRQPQPKGSGYRGDRDD</sequence>
<feature type="region of interest" description="Disordered" evidence="1">
    <location>
        <begin position="19"/>
        <end position="56"/>
    </location>
</feature>
<organism evidence="2">
    <name type="scientific">uncultured Thermomicrobiales bacterium</name>
    <dbReference type="NCBI Taxonomy" id="1645740"/>
    <lineage>
        <taxon>Bacteria</taxon>
        <taxon>Pseudomonadati</taxon>
        <taxon>Thermomicrobiota</taxon>
        <taxon>Thermomicrobia</taxon>
        <taxon>Thermomicrobiales</taxon>
        <taxon>environmental samples</taxon>
    </lineage>
</organism>
<evidence type="ECO:0000313" key="2">
    <source>
        <dbReference type="EMBL" id="CAA9558634.1"/>
    </source>
</evidence>
<proteinExistence type="predicted"/>
<protein>
    <submittedName>
        <fullName evidence="2">Uncharacterized protein</fullName>
    </submittedName>
</protein>
<feature type="compositionally biased region" description="Polar residues" evidence="1">
    <location>
        <begin position="19"/>
        <end position="30"/>
    </location>
</feature>
<name>A0A6J4URR6_9BACT</name>
<gene>
    <name evidence="2" type="ORF">AVDCRST_MAG33-1483</name>
</gene>
<accession>A0A6J4URR6</accession>
<dbReference type="EMBL" id="CADCWK010000151">
    <property type="protein sequence ID" value="CAA9558634.1"/>
    <property type="molecule type" value="Genomic_DNA"/>
</dbReference>
<dbReference type="AlphaFoldDB" id="A0A6J4URR6"/>
<evidence type="ECO:0000256" key="1">
    <source>
        <dbReference type="SAM" id="MobiDB-lite"/>
    </source>
</evidence>
<reference evidence="2" key="1">
    <citation type="submission" date="2020-02" db="EMBL/GenBank/DDBJ databases">
        <authorList>
            <person name="Meier V. D."/>
        </authorList>
    </citation>
    <scope>NUCLEOTIDE SEQUENCE</scope>
    <source>
        <strain evidence="2">AVDCRST_MAG33</strain>
    </source>
</reference>